<sequence length="607" mass="70016">MWHEARKQERKIRGMMVDYKKRAERRREYYEKIKADPTQFIQIHGRPTKVHLDPLIAQQAETPATMMPWQGQQDNLIDRFDVRAHLDYIPEYKSSPDALVRDEDNWEERQANYERFRTLVQNDFLLVSEEKFLYQIYLEEQFGPIGKSADEEKKKLADKKVAIAYTYEDSTPQASTANNNEDEEKKDEDSDIDLDVTINVEDLTQEQSKEMNELSFKYGMFNDDFIRLLHKDKEEAEALRLAKEAEEEKAMYSGRKSRRERRAFREKKLQGRKISPPSYAARESPTYDPYKRSFSASRSRSRSPVNSGQITYITSFGDEDSDGNENDKSGKAKGVSTTTVPCNSNSSAAIVGPVMPAHMLPAEPSTSSSHSCHSLNVTNRRSLDVIREAVAQDPRRRIHAHDIGTVEINADLAPGHGHDLGVEVEAKRKITDLVHVPLRHRVDLSPVRQRLPLQDANLIPDRHLVRGPGRILRVLDDPGARIHAQSHLQRVLDRTHDRLIRITVEMHGAVVLAVFQPTKLASHEGDSRQMTDNPPQSRDKLAWVNQVTDPKSLLTPQEKLKRKMQAALNRQYKADKKAEQKKIEKLEQERQDREEELREMAIKLRRR</sequence>
<keyword evidence="6" id="KW-1185">Reference proteome</keyword>
<dbReference type="PANTHER" id="PTHR13161:SF4">
    <property type="entry name" value="CLK4-ASSOCIATING SERINE_ARGININE RICH PROTEIN"/>
    <property type="match status" value="1"/>
</dbReference>
<dbReference type="GO" id="GO:0008380">
    <property type="term" value="P:RNA splicing"/>
    <property type="evidence" value="ECO:0007669"/>
    <property type="project" value="UniProtKB-KW"/>
</dbReference>
<dbReference type="Proteomes" id="UP000014500">
    <property type="component" value="Unassembled WGS sequence"/>
</dbReference>
<dbReference type="STRING" id="126957.T1IQN1"/>
<dbReference type="Pfam" id="PF09750">
    <property type="entry name" value="DRY_EERY"/>
    <property type="match status" value="1"/>
</dbReference>
<keyword evidence="1" id="KW-0507">mRNA processing</keyword>
<feature type="region of interest" description="Disordered" evidence="3">
    <location>
        <begin position="170"/>
        <end position="194"/>
    </location>
</feature>
<proteinExistence type="predicted"/>
<dbReference type="InterPro" id="IPR019147">
    <property type="entry name" value="SWAP_N_domain"/>
</dbReference>
<evidence type="ECO:0000256" key="1">
    <source>
        <dbReference type="ARBA" id="ARBA00022664"/>
    </source>
</evidence>
<dbReference type="PANTHER" id="PTHR13161">
    <property type="entry name" value="SPLICING FACTOR SUPPRESSOR OF WHITE APRICOT"/>
    <property type="match status" value="1"/>
</dbReference>
<name>T1IQN1_STRMM</name>
<accession>T1IQN1</accession>
<dbReference type="SMART" id="SM01141">
    <property type="entry name" value="DRY_EERY"/>
    <property type="match status" value="1"/>
</dbReference>
<feature type="compositionally biased region" description="Basic residues" evidence="3">
    <location>
        <begin position="255"/>
        <end position="265"/>
    </location>
</feature>
<organism evidence="5 6">
    <name type="scientific">Strigamia maritima</name>
    <name type="common">European centipede</name>
    <name type="synonym">Geophilus maritimus</name>
    <dbReference type="NCBI Taxonomy" id="126957"/>
    <lineage>
        <taxon>Eukaryota</taxon>
        <taxon>Metazoa</taxon>
        <taxon>Ecdysozoa</taxon>
        <taxon>Arthropoda</taxon>
        <taxon>Myriapoda</taxon>
        <taxon>Chilopoda</taxon>
        <taxon>Pleurostigmophora</taxon>
        <taxon>Geophilomorpha</taxon>
        <taxon>Linotaeniidae</taxon>
        <taxon>Strigamia</taxon>
    </lineage>
</organism>
<dbReference type="InterPro" id="IPR040397">
    <property type="entry name" value="SWAP"/>
</dbReference>
<evidence type="ECO:0000256" key="2">
    <source>
        <dbReference type="ARBA" id="ARBA00023187"/>
    </source>
</evidence>
<dbReference type="PhylomeDB" id="T1IQN1"/>
<dbReference type="OMA" id="NDYSHAY"/>
<feature type="compositionally biased region" description="Acidic residues" evidence="3">
    <location>
        <begin position="180"/>
        <end position="194"/>
    </location>
</feature>
<feature type="domain" description="Suppressor of white apricot N-terminal" evidence="4">
    <location>
        <begin position="39"/>
        <end position="171"/>
    </location>
</feature>
<dbReference type="GO" id="GO:0006397">
    <property type="term" value="P:mRNA processing"/>
    <property type="evidence" value="ECO:0007669"/>
    <property type="project" value="UniProtKB-KW"/>
</dbReference>
<evidence type="ECO:0000259" key="4">
    <source>
        <dbReference type="SMART" id="SM01141"/>
    </source>
</evidence>
<feature type="compositionally biased region" description="Polar residues" evidence="3">
    <location>
        <begin position="304"/>
        <end position="314"/>
    </location>
</feature>
<dbReference type="eggNOG" id="KOG2548">
    <property type="taxonomic scope" value="Eukaryota"/>
</dbReference>
<reference evidence="6" key="1">
    <citation type="submission" date="2011-05" db="EMBL/GenBank/DDBJ databases">
        <authorList>
            <person name="Richards S.R."/>
            <person name="Qu J."/>
            <person name="Jiang H."/>
            <person name="Jhangiani S.N."/>
            <person name="Agravi P."/>
            <person name="Goodspeed R."/>
            <person name="Gross S."/>
            <person name="Mandapat C."/>
            <person name="Jackson L."/>
            <person name="Mathew T."/>
            <person name="Pu L."/>
            <person name="Thornton R."/>
            <person name="Saada N."/>
            <person name="Wilczek-Boney K.B."/>
            <person name="Lee S."/>
            <person name="Kovar C."/>
            <person name="Wu Y."/>
            <person name="Scherer S.E."/>
            <person name="Worley K.C."/>
            <person name="Muzny D.M."/>
            <person name="Gibbs R."/>
        </authorList>
    </citation>
    <scope>NUCLEOTIDE SEQUENCE</scope>
    <source>
        <strain evidence="6">Brora</strain>
    </source>
</reference>
<dbReference type="EMBL" id="JH431312">
    <property type="status" value="NOT_ANNOTATED_CDS"/>
    <property type="molecule type" value="Genomic_DNA"/>
</dbReference>
<dbReference type="EnsemblMetazoa" id="SMAR003352-RA">
    <property type="protein sequence ID" value="SMAR003352-PA"/>
    <property type="gene ID" value="SMAR003352"/>
</dbReference>
<dbReference type="AlphaFoldDB" id="T1IQN1"/>
<dbReference type="HOGENOM" id="CLU_008114_1_0_1"/>
<keyword evidence="2" id="KW-0508">mRNA splicing</keyword>
<feature type="region of interest" description="Disordered" evidence="3">
    <location>
        <begin position="245"/>
        <end position="339"/>
    </location>
</feature>
<protein>
    <recommendedName>
        <fullName evidence="4">Suppressor of white apricot N-terminal domain-containing protein</fullName>
    </recommendedName>
</protein>
<evidence type="ECO:0000256" key="3">
    <source>
        <dbReference type="SAM" id="MobiDB-lite"/>
    </source>
</evidence>
<evidence type="ECO:0000313" key="6">
    <source>
        <dbReference type="Proteomes" id="UP000014500"/>
    </source>
</evidence>
<feature type="region of interest" description="Disordered" evidence="3">
    <location>
        <begin position="557"/>
        <end position="579"/>
    </location>
</feature>
<evidence type="ECO:0000313" key="5">
    <source>
        <dbReference type="EnsemblMetazoa" id="SMAR003352-PA"/>
    </source>
</evidence>
<reference evidence="5" key="2">
    <citation type="submission" date="2015-02" db="UniProtKB">
        <authorList>
            <consortium name="EnsemblMetazoa"/>
        </authorList>
    </citation>
    <scope>IDENTIFICATION</scope>
</reference>